<dbReference type="PANTHER" id="PTHR43289:SF6">
    <property type="entry name" value="SERINE_THREONINE-PROTEIN KINASE NEKL-3"/>
    <property type="match status" value="1"/>
</dbReference>
<keyword evidence="3 11" id="KW-0723">Serine/threonine-protein kinase</keyword>
<dbReference type="SUPFAM" id="SSF55961">
    <property type="entry name" value="Bet v1-like"/>
    <property type="match status" value="1"/>
</dbReference>
<dbReference type="CDD" id="cd14014">
    <property type="entry name" value="STKc_PknB_like"/>
    <property type="match status" value="1"/>
</dbReference>
<keyword evidence="12" id="KW-1185">Reference proteome</keyword>
<dbReference type="Proteomes" id="UP000326354">
    <property type="component" value="Chromosome"/>
</dbReference>
<protein>
    <recommendedName>
        <fullName evidence="2">non-specific serine/threonine protein kinase</fullName>
        <ecNumber evidence="2">2.7.11.1</ecNumber>
    </recommendedName>
</protein>
<feature type="domain" description="Guanylate cyclase" evidence="10">
    <location>
        <begin position="1007"/>
        <end position="1121"/>
    </location>
</feature>
<keyword evidence="6 11" id="KW-0418">Kinase</keyword>
<evidence type="ECO:0000256" key="3">
    <source>
        <dbReference type="ARBA" id="ARBA00022527"/>
    </source>
</evidence>
<dbReference type="InterPro" id="IPR000719">
    <property type="entry name" value="Prot_kinase_dom"/>
</dbReference>
<dbReference type="SMART" id="SM00220">
    <property type="entry name" value="S_TKc"/>
    <property type="match status" value="1"/>
</dbReference>
<dbReference type="Pfam" id="PF19363">
    <property type="entry name" value="DUF5939"/>
    <property type="match status" value="1"/>
</dbReference>
<dbReference type="InterPro" id="IPR029787">
    <property type="entry name" value="Nucleotide_cyclase"/>
</dbReference>
<dbReference type="InterPro" id="IPR017441">
    <property type="entry name" value="Protein_kinase_ATP_BS"/>
</dbReference>
<evidence type="ECO:0000256" key="5">
    <source>
        <dbReference type="ARBA" id="ARBA00022741"/>
    </source>
</evidence>
<organism evidence="11 12">
    <name type="scientific">Uabimicrobium amorphum</name>
    <dbReference type="NCBI Taxonomy" id="2596890"/>
    <lineage>
        <taxon>Bacteria</taxon>
        <taxon>Pseudomonadati</taxon>
        <taxon>Planctomycetota</taxon>
        <taxon>Candidatus Uabimicrobiia</taxon>
        <taxon>Candidatus Uabimicrobiales</taxon>
        <taxon>Candidatus Uabimicrobiaceae</taxon>
        <taxon>Candidatus Uabimicrobium</taxon>
    </lineage>
</organism>
<dbReference type="PROSITE" id="PS50125">
    <property type="entry name" value="GUANYLATE_CYCLASE_2"/>
    <property type="match status" value="1"/>
</dbReference>
<gene>
    <name evidence="11" type="ORF">UABAM_03246</name>
</gene>
<dbReference type="GO" id="GO:0004016">
    <property type="term" value="F:adenylate cyclase activity"/>
    <property type="evidence" value="ECO:0007669"/>
    <property type="project" value="UniProtKB-ARBA"/>
</dbReference>
<dbReference type="GO" id="GO:0016020">
    <property type="term" value="C:membrane"/>
    <property type="evidence" value="ECO:0007669"/>
    <property type="project" value="UniProtKB-SubCell"/>
</dbReference>
<dbReference type="Pfam" id="PF00069">
    <property type="entry name" value="Pkinase"/>
    <property type="match status" value="1"/>
</dbReference>
<dbReference type="FunFam" id="1.10.510.10:FF:000021">
    <property type="entry name" value="Serine/threonine protein kinase"/>
    <property type="match status" value="1"/>
</dbReference>
<evidence type="ECO:0000256" key="7">
    <source>
        <dbReference type="ARBA" id="ARBA00022840"/>
    </source>
</evidence>
<evidence type="ECO:0000313" key="11">
    <source>
        <dbReference type="EMBL" id="BBM84885.1"/>
    </source>
</evidence>
<dbReference type="EC" id="2.7.11.1" evidence="2"/>
<dbReference type="RefSeq" id="WP_173013353.1">
    <property type="nucleotide sequence ID" value="NZ_AP019860.1"/>
</dbReference>
<evidence type="ECO:0000259" key="10">
    <source>
        <dbReference type="PROSITE" id="PS50125"/>
    </source>
</evidence>
<keyword evidence="4" id="KW-0808">Transferase</keyword>
<dbReference type="InterPro" id="IPR001054">
    <property type="entry name" value="A/G_cyclase"/>
</dbReference>
<dbReference type="PROSITE" id="PS50011">
    <property type="entry name" value="PROTEIN_KINASE_DOM"/>
    <property type="match status" value="1"/>
</dbReference>
<feature type="domain" description="Protein kinase" evidence="9">
    <location>
        <begin position="275"/>
        <end position="552"/>
    </location>
</feature>
<dbReference type="Gene3D" id="1.10.510.10">
    <property type="entry name" value="Transferase(Phosphotransferase) domain 1"/>
    <property type="match status" value="2"/>
</dbReference>
<evidence type="ECO:0000256" key="1">
    <source>
        <dbReference type="ARBA" id="ARBA00004167"/>
    </source>
</evidence>
<evidence type="ECO:0000256" key="2">
    <source>
        <dbReference type="ARBA" id="ARBA00012513"/>
    </source>
</evidence>
<dbReference type="Gene3D" id="3.30.70.1230">
    <property type="entry name" value="Nucleotide cyclase"/>
    <property type="match status" value="1"/>
</dbReference>
<evidence type="ECO:0000256" key="6">
    <source>
        <dbReference type="ARBA" id="ARBA00022777"/>
    </source>
</evidence>
<dbReference type="KEGG" id="uam:UABAM_03246"/>
<dbReference type="GO" id="GO:0035556">
    <property type="term" value="P:intracellular signal transduction"/>
    <property type="evidence" value="ECO:0007669"/>
    <property type="project" value="InterPro"/>
</dbReference>
<keyword evidence="7 8" id="KW-0067">ATP-binding</keyword>
<dbReference type="EMBL" id="AP019860">
    <property type="protein sequence ID" value="BBM84885.1"/>
    <property type="molecule type" value="Genomic_DNA"/>
</dbReference>
<dbReference type="SUPFAM" id="SSF56112">
    <property type="entry name" value="Protein kinase-like (PK-like)"/>
    <property type="match status" value="2"/>
</dbReference>
<dbReference type="AlphaFoldDB" id="A0A5S9IQL7"/>
<dbReference type="GO" id="GO:0005524">
    <property type="term" value="F:ATP binding"/>
    <property type="evidence" value="ECO:0007669"/>
    <property type="project" value="UniProtKB-UniRule"/>
</dbReference>
<evidence type="ECO:0000256" key="8">
    <source>
        <dbReference type="PROSITE-ProRule" id="PRU10141"/>
    </source>
</evidence>
<dbReference type="PROSITE" id="PS00107">
    <property type="entry name" value="PROTEIN_KINASE_ATP"/>
    <property type="match status" value="1"/>
</dbReference>
<accession>A0A5S9IQL7</accession>
<dbReference type="Gene3D" id="3.30.200.20">
    <property type="entry name" value="Phosphorylase Kinase, domain 1"/>
    <property type="match status" value="1"/>
</dbReference>
<dbReference type="PANTHER" id="PTHR43289">
    <property type="entry name" value="MITOGEN-ACTIVATED PROTEIN KINASE KINASE KINASE 20-RELATED"/>
    <property type="match status" value="1"/>
</dbReference>
<evidence type="ECO:0000259" key="9">
    <source>
        <dbReference type="PROSITE" id="PS50011"/>
    </source>
</evidence>
<feature type="binding site" evidence="8">
    <location>
        <position position="304"/>
    </location>
    <ligand>
        <name>ATP</name>
        <dbReference type="ChEBI" id="CHEBI:30616"/>
    </ligand>
</feature>
<dbReference type="GO" id="GO:0004674">
    <property type="term" value="F:protein serine/threonine kinase activity"/>
    <property type="evidence" value="ECO:0007669"/>
    <property type="project" value="UniProtKB-KW"/>
</dbReference>
<keyword evidence="5 8" id="KW-0547">Nucleotide-binding</keyword>
<dbReference type="GO" id="GO:0009190">
    <property type="term" value="P:cyclic nucleotide biosynthetic process"/>
    <property type="evidence" value="ECO:0007669"/>
    <property type="project" value="InterPro"/>
</dbReference>
<dbReference type="SUPFAM" id="SSF55073">
    <property type="entry name" value="Nucleotide cyclase"/>
    <property type="match status" value="1"/>
</dbReference>
<evidence type="ECO:0000313" key="12">
    <source>
        <dbReference type="Proteomes" id="UP000326354"/>
    </source>
</evidence>
<evidence type="ECO:0000256" key="4">
    <source>
        <dbReference type="ARBA" id="ARBA00022679"/>
    </source>
</evidence>
<sequence length="1173" mass="134366">MEIEKYQPLELISSWEGGVCYQAHDQEENIVDLRIFKHGYFSQERWQYLSKKLLRLYALDHPAALKIIDMELVSSPRFLAFEFCNTKPLREIDIKKWELLDRMQFATQVVDLITEAHRLGIAHNNLSIDTIRVTNENNIKVDFAHRLSMQHDTSSFLSLDEDTYSMANVLFWILSGGKEFSEGIDKEDTIENQYFAVTQFHDLFHLTSECIQQTINVQMHEFKKALQQFIAAIKNITQQMQGQKTVIIDDLADHSLFGGANAENNLNDLKKLGRFAIEKEIGSGGMGVVYLAKDTIDESTVALKVISGKCAADKNYLQRFHKEARLLAEVNNPYVANMLEINREKNIHYLVMEFIAGDNVSNLLKKHQKLSEKQALCIIADVIRALAIAHEKQIIHRDIKPANIISTKKEILTEIDNTSAQSTATKIFAKLSDFGLARHVIENESLDLTQPGAILGTPKYMSPEQCAGKEVSIRSDLYSVGATLFHFLTGHPPFEADTPFAIINKHVNSPAPSIKEYDTNVSDGLCSIVEKLLRKDPDERYQNANELLHDIENLLRGKPTKLVIHPQLPSVDDPDVLHFEFKWHLNSNVQQLWPHVSDTERVNKALGLVAPEYSYSKTSSNKRKLLARNRSKVFALEWQEHPYEWLEEKRMSVLREYNYGVFKWMASIVEFYPQQQGTLLVHKFVISPRNWFARILLNYQFKKSICKKLQLIYQRIDRVCQRTKNKQIMNAFAEDNELPTNKKILLRQLMKKSCDNTISKNTQERFALFLEKSSAQDVARIRPLALAQQLEVEPQELITLCLNAAAQGLLTLLWDMICPLCRIPSDLKDTLREMKNHGHCEACNIDYELDFANSVELIFRVHPSIRDSDLQVYCIGGPIHSPHVISQVKLRAQERMELNLQLLEGAYLLRSPQLQKPCQLHVSNNNTTYQHNIQISTLGNRELHLPLGKQCIQLINDFDDEVVIRLEHTVSRRKTLTASYVSSLPLFRKLFPSEVLSPQQLVAISNLILFAVDIDNSELFYQQKSDAEAFQQLYNYLQLLEQHVAEHSGVVIKTKNEGIIASFPEVEKAINAGIFLQRNLRKSNCELMVRVAVHRGAAMVATINNRLDYFGSTIKSLEYLLKVGNTDEVVFSQSIAEDPVFTQLINKHQLRKIVQEAKVPRTKEYIIKTPSLI</sequence>
<name>A0A5S9IQL7_UABAM</name>
<comment type="subcellular location">
    <subcellularLocation>
        <location evidence="1">Membrane</location>
        <topology evidence="1">Single-pass membrane protein</topology>
    </subcellularLocation>
</comment>
<proteinExistence type="predicted"/>
<dbReference type="InterPro" id="IPR011009">
    <property type="entry name" value="Kinase-like_dom_sf"/>
</dbReference>
<reference evidence="11 12" key="1">
    <citation type="submission" date="2019-08" db="EMBL/GenBank/DDBJ databases">
        <title>Complete genome sequence of Candidatus Uab amorphum.</title>
        <authorList>
            <person name="Shiratori T."/>
            <person name="Suzuki S."/>
            <person name="Kakizawa Y."/>
            <person name="Ishida K."/>
        </authorList>
    </citation>
    <scope>NUCLEOTIDE SEQUENCE [LARGE SCALE GENOMIC DNA]</scope>
    <source>
        <strain evidence="11 12">SRT547</strain>
    </source>
</reference>
<dbReference type="InterPro" id="IPR045983">
    <property type="entry name" value="GUC-dom-containing_N"/>
</dbReference>